<keyword evidence="4" id="KW-0694">RNA-binding</keyword>
<evidence type="ECO:0000256" key="5">
    <source>
        <dbReference type="PROSITE-ProRule" id="PRU00723"/>
    </source>
</evidence>
<evidence type="ECO:0000313" key="9">
    <source>
        <dbReference type="Proteomes" id="UP000664169"/>
    </source>
</evidence>
<gene>
    <name evidence="8" type="ORF">GOMPHAMPRED_005558</name>
</gene>
<evidence type="ECO:0000256" key="4">
    <source>
        <dbReference type="ARBA" id="ARBA00022884"/>
    </source>
</evidence>
<protein>
    <recommendedName>
        <fullName evidence="7">C3H1-type domain-containing protein</fullName>
    </recommendedName>
</protein>
<evidence type="ECO:0000256" key="2">
    <source>
        <dbReference type="ARBA" id="ARBA00022771"/>
    </source>
</evidence>
<dbReference type="InterPro" id="IPR002483">
    <property type="entry name" value="PWI_dom"/>
</dbReference>
<evidence type="ECO:0000256" key="3">
    <source>
        <dbReference type="ARBA" id="ARBA00022833"/>
    </source>
</evidence>
<feature type="region of interest" description="Disordered" evidence="6">
    <location>
        <begin position="145"/>
        <end position="168"/>
    </location>
</feature>
<feature type="region of interest" description="Disordered" evidence="6">
    <location>
        <begin position="548"/>
        <end position="591"/>
    </location>
</feature>
<evidence type="ECO:0000256" key="6">
    <source>
        <dbReference type="SAM" id="MobiDB-lite"/>
    </source>
</evidence>
<name>A0A8H3ISI8_9LECA</name>
<dbReference type="SMART" id="SM00356">
    <property type="entry name" value="ZnF_C3H1"/>
    <property type="match status" value="1"/>
</dbReference>
<dbReference type="InterPro" id="IPR000571">
    <property type="entry name" value="Znf_CCCH"/>
</dbReference>
<feature type="region of interest" description="Disordered" evidence="6">
    <location>
        <begin position="82"/>
        <end position="121"/>
    </location>
</feature>
<dbReference type="Pfam" id="PF01480">
    <property type="entry name" value="PWI"/>
    <property type="match status" value="1"/>
</dbReference>
<dbReference type="PANTHER" id="PTHR14398:SF0">
    <property type="entry name" value="ZINC FINGER PROTEIN SWM"/>
    <property type="match status" value="1"/>
</dbReference>
<dbReference type="GO" id="GO:0003723">
    <property type="term" value="F:RNA binding"/>
    <property type="evidence" value="ECO:0007669"/>
    <property type="project" value="UniProtKB-KW"/>
</dbReference>
<accession>A0A8H3ISI8</accession>
<evidence type="ECO:0000259" key="7">
    <source>
        <dbReference type="PROSITE" id="PS50103"/>
    </source>
</evidence>
<dbReference type="AlphaFoldDB" id="A0A8H3ISI8"/>
<dbReference type="SUPFAM" id="SSF90229">
    <property type="entry name" value="CCCH zinc finger"/>
    <property type="match status" value="1"/>
</dbReference>
<feature type="compositionally biased region" description="Basic and acidic residues" evidence="6">
    <location>
        <begin position="91"/>
        <end position="113"/>
    </location>
</feature>
<comment type="caution">
    <text evidence="8">The sequence shown here is derived from an EMBL/GenBank/DDBJ whole genome shotgun (WGS) entry which is preliminary data.</text>
</comment>
<feature type="domain" description="C3H1-type" evidence="7">
    <location>
        <begin position="279"/>
        <end position="307"/>
    </location>
</feature>
<dbReference type="GO" id="GO:0008270">
    <property type="term" value="F:zinc ion binding"/>
    <property type="evidence" value="ECO:0007669"/>
    <property type="project" value="UniProtKB-KW"/>
</dbReference>
<sequence length="604" mass="68064">MILTDAETVHLKSWLVSKLETISEADSQILSDYVVALLQAETSEAELQANAVENLTDFLGDNTKKFVQEVFGVIRSKKYIPGKTSSPLGRDQQDEHRDHRSTGHDANNHEETVTNRSENRKRHYDELRRRYVDWDAPDTIAEPSRKRFRRSSEFRRAGSRGGGRFGEFHQREPRIHGRETRLSSFKAKARDTLQNNVRADTRYGGTSGMRQDLILSNGMDDFVQTPQDSGFRAEMPFDPNVALQAILTLQAMGFPMPFPGDLSAAGTPPTLSASSQGALKYQTICRDYESKGICLKGSACRFQHQGHEIQGHSQDRSNATDSSAQSWDGEAAQKKYEARKALLEQTELKRRELVAKQQEIELLKAVELQKMKDALIKKGKELPPDLEETSDAAIAGSEKTKQLLAQLKALEDEAKSLGLDEEPWFNGERGYHYNGSHRGRGSYHRGWRGYPRRGGGYMRGIIPGNGAYNLDNRPKQVRVDDVDFDTAKEESLKQFLPTIGDFESIDPDIDRKSYIVTFKDRRTAEAFYYGSTDIPAVGKVKLSWVTKPSVSSGSPRKENAEVLGQESISADERTNSNSKDEALDHTVQREDDIDYGNEDYEWIV</sequence>
<dbReference type="PANTHER" id="PTHR14398">
    <property type="entry name" value="RNA RECOGNITION RRM/RNP DOMAIN"/>
    <property type="match status" value="1"/>
</dbReference>
<proteinExistence type="predicted"/>
<dbReference type="Proteomes" id="UP000664169">
    <property type="component" value="Unassembled WGS sequence"/>
</dbReference>
<reference evidence="8" key="1">
    <citation type="submission" date="2021-03" db="EMBL/GenBank/DDBJ databases">
        <authorList>
            <person name="Tagirdzhanova G."/>
        </authorList>
    </citation>
    <scope>NUCLEOTIDE SEQUENCE</scope>
</reference>
<dbReference type="InterPro" id="IPR036855">
    <property type="entry name" value="Znf_CCCH_sf"/>
</dbReference>
<keyword evidence="9" id="KW-1185">Reference proteome</keyword>
<organism evidence="8 9">
    <name type="scientific">Gomphillus americanus</name>
    <dbReference type="NCBI Taxonomy" id="1940652"/>
    <lineage>
        <taxon>Eukaryota</taxon>
        <taxon>Fungi</taxon>
        <taxon>Dikarya</taxon>
        <taxon>Ascomycota</taxon>
        <taxon>Pezizomycotina</taxon>
        <taxon>Lecanoromycetes</taxon>
        <taxon>OSLEUM clade</taxon>
        <taxon>Ostropomycetidae</taxon>
        <taxon>Ostropales</taxon>
        <taxon>Graphidaceae</taxon>
        <taxon>Gomphilloideae</taxon>
        <taxon>Gomphillus</taxon>
    </lineage>
</organism>
<evidence type="ECO:0000313" key="8">
    <source>
        <dbReference type="EMBL" id="CAF9930068.1"/>
    </source>
</evidence>
<dbReference type="EMBL" id="CAJPDQ010000034">
    <property type="protein sequence ID" value="CAF9930068.1"/>
    <property type="molecule type" value="Genomic_DNA"/>
</dbReference>
<keyword evidence="1 5" id="KW-0479">Metal-binding</keyword>
<feature type="compositionally biased region" description="Basic and acidic residues" evidence="6">
    <location>
        <begin position="570"/>
        <end position="590"/>
    </location>
</feature>
<feature type="region of interest" description="Disordered" evidence="6">
    <location>
        <begin position="308"/>
        <end position="331"/>
    </location>
</feature>
<evidence type="ECO:0000256" key="1">
    <source>
        <dbReference type="ARBA" id="ARBA00022723"/>
    </source>
</evidence>
<feature type="zinc finger region" description="C3H1-type" evidence="5">
    <location>
        <begin position="279"/>
        <end position="307"/>
    </location>
</feature>
<dbReference type="InterPro" id="IPR045137">
    <property type="entry name" value="RBM26/27"/>
</dbReference>
<keyword evidence="3 5" id="KW-0862">Zinc</keyword>
<dbReference type="Gene3D" id="1.20.1390.10">
    <property type="entry name" value="PWI domain"/>
    <property type="match status" value="1"/>
</dbReference>
<dbReference type="GO" id="GO:0005634">
    <property type="term" value="C:nucleus"/>
    <property type="evidence" value="ECO:0007669"/>
    <property type="project" value="TreeGrafter"/>
</dbReference>
<keyword evidence="2 5" id="KW-0863">Zinc-finger</keyword>
<dbReference type="PROSITE" id="PS50103">
    <property type="entry name" value="ZF_C3H1"/>
    <property type="match status" value="1"/>
</dbReference>
<feature type="compositionally biased region" description="Polar residues" evidence="6">
    <location>
        <begin position="316"/>
        <end position="326"/>
    </location>
</feature>
<dbReference type="OrthoDB" id="443401at2759"/>